<reference evidence="4" key="1">
    <citation type="submission" date="2016-06" db="UniProtKB">
        <authorList>
            <consortium name="WormBaseParasite"/>
        </authorList>
    </citation>
    <scope>IDENTIFICATION</scope>
</reference>
<dbReference type="EMBL" id="UYSU01050903">
    <property type="protein sequence ID" value="VDM06347.1"/>
    <property type="molecule type" value="Genomic_DNA"/>
</dbReference>
<feature type="region of interest" description="Disordered" evidence="1">
    <location>
        <begin position="80"/>
        <end position="111"/>
    </location>
</feature>
<dbReference type="PANTHER" id="PTHR47027">
    <property type="entry name" value="REVERSE TRANSCRIPTASE DOMAIN-CONTAINING PROTEIN"/>
    <property type="match status" value="1"/>
</dbReference>
<dbReference type="AlphaFoldDB" id="A0A183TU13"/>
<proteinExistence type="predicted"/>
<gene>
    <name evidence="2" type="ORF">SSLN_LOCUS19961</name>
</gene>
<keyword evidence="3" id="KW-1185">Reference proteome</keyword>
<evidence type="ECO:0000256" key="1">
    <source>
        <dbReference type="SAM" id="MobiDB-lite"/>
    </source>
</evidence>
<organism evidence="4">
    <name type="scientific">Schistocephalus solidus</name>
    <name type="common">Tapeworm</name>
    <dbReference type="NCBI Taxonomy" id="70667"/>
    <lineage>
        <taxon>Eukaryota</taxon>
        <taxon>Metazoa</taxon>
        <taxon>Spiralia</taxon>
        <taxon>Lophotrochozoa</taxon>
        <taxon>Platyhelminthes</taxon>
        <taxon>Cestoda</taxon>
        <taxon>Eucestoda</taxon>
        <taxon>Diphyllobothriidea</taxon>
        <taxon>Diphyllobothriidae</taxon>
        <taxon>Schistocephalus</taxon>
    </lineage>
</organism>
<evidence type="ECO:0000313" key="2">
    <source>
        <dbReference type="EMBL" id="VDM06347.1"/>
    </source>
</evidence>
<accession>A0A183TU13</accession>
<sequence length="208" mass="23666">MNQLHEANVYRFKAANKAAFYRSFRIVQQRLREIQDAWMTRKAEKIQGAGQQLTSGKTPGSDAFPTEIYKFGRKCGTKGKSLRISKTKPLSTSTRRKGSANSATTTEESRSRISVSRDMLWKTMQKFGCSEHFMHMVYQFYDGMMACVTDNGTLSEAFAVTNRVKQGYFLAPCLFSLMLSAMLTDAYREECRGIHIAYRMDGGILNQR</sequence>
<protein>
    <submittedName>
        <fullName evidence="4">Reverse transcriptase domain-containing protein</fullName>
    </submittedName>
</protein>
<dbReference type="PANTHER" id="PTHR47027:SF26">
    <property type="entry name" value="REVERSE TRANSCRIPTASE DOMAIN-CONTAINING PROTEIN"/>
    <property type="match status" value="1"/>
</dbReference>
<dbReference type="OrthoDB" id="786357at2759"/>
<name>A0A183TU13_SCHSO</name>
<feature type="compositionally biased region" description="Polar residues" evidence="1">
    <location>
        <begin position="88"/>
        <end position="106"/>
    </location>
</feature>
<dbReference type="Proteomes" id="UP000275846">
    <property type="component" value="Unassembled WGS sequence"/>
</dbReference>
<dbReference type="WBParaSite" id="SSLN_0002070301-mRNA-1">
    <property type="protein sequence ID" value="SSLN_0002070301-mRNA-1"/>
    <property type="gene ID" value="SSLN_0002070301"/>
</dbReference>
<reference evidence="2 3" key="2">
    <citation type="submission" date="2018-11" db="EMBL/GenBank/DDBJ databases">
        <authorList>
            <consortium name="Pathogen Informatics"/>
        </authorList>
    </citation>
    <scope>NUCLEOTIDE SEQUENCE [LARGE SCALE GENOMIC DNA]</scope>
    <source>
        <strain evidence="2 3">NST_G2</strain>
    </source>
</reference>
<evidence type="ECO:0000313" key="4">
    <source>
        <dbReference type="WBParaSite" id="SSLN_0002070301-mRNA-1"/>
    </source>
</evidence>
<evidence type="ECO:0000313" key="3">
    <source>
        <dbReference type="Proteomes" id="UP000275846"/>
    </source>
</evidence>